<keyword evidence="1" id="KW-0521">NADP</keyword>
<dbReference type="Pfam" id="PF05368">
    <property type="entry name" value="NmrA"/>
    <property type="match status" value="1"/>
</dbReference>
<name>A0A3S0KWB5_9GAMM</name>
<dbReference type="InterPro" id="IPR036291">
    <property type="entry name" value="NAD(P)-bd_dom_sf"/>
</dbReference>
<proteinExistence type="predicted"/>
<dbReference type="RefSeq" id="WP_126518951.1">
    <property type="nucleotide sequence ID" value="NZ_RXNU01000002.1"/>
</dbReference>
<evidence type="ECO:0000313" key="4">
    <source>
        <dbReference type="EMBL" id="RTR39947.1"/>
    </source>
</evidence>
<dbReference type="Gene3D" id="3.40.50.720">
    <property type="entry name" value="NAD(P)-binding Rossmann-like Domain"/>
    <property type="match status" value="1"/>
</dbReference>
<dbReference type="PANTHER" id="PTHR47706">
    <property type="entry name" value="NMRA-LIKE FAMILY PROTEIN"/>
    <property type="match status" value="1"/>
</dbReference>
<evidence type="ECO:0000256" key="2">
    <source>
        <dbReference type="ARBA" id="ARBA00023002"/>
    </source>
</evidence>
<dbReference type="Gene3D" id="3.90.25.10">
    <property type="entry name" value="UDP-galactose 4-epimerase, domain 1"/>
    <property type="match status" value="1"/>
</dbReference>
<dbReference type="PANTHER" id="PTHR47706:SF9">
    <property type="entry name" value="NMRA-LIKE DOMAIN-CONTAINING PROTEIN-RELATED"/>
    <property type="match status" value="1"/>
</dbReference>
<dbReference type="InterPro" id="IPR008030">
    <property type="entry name" value="NmrA-like"/>
</dbReference>
<reference evidence="4 5" key="1">
    <citation type="submission" date="2018-12" db="EMBL/GenBank/DDBJ databases">
        <authorList>
            <person name="Yu L."/>
        </authorList>
    </citation>
    <scope>NUCLEOTIDE SEQUENCE [LARGE SCALE GENOMIC DNA]</scope>
    <source>
        <strain evidence="4 5">HAW-EB2</strain>
    </source>
</reference>
<evidence type="ECO:0000313" key="5">
    <source>
        <dbReference type="Proteomes" id="UP000267448"/>
    </source>
</evidence>
<dbReference type="AlphaFoldDB" id="A0A3S0KWB5"/>
<dbReference type="Proteomes" id="UP000267448">
    <property type="component" value="Unassembled WGS sequence"/>
</dbReference>
<sequence length="309" mass="34929">MDKKHVAVIGATGQVGTPLTKGLLSLGHQVTIIFRARGPHNEAKLTEFETLGATLVECPDMKNVNALTKALRGVDTLVASVPGSKEIIQKFEPLWLEAAVKAGVKRFVPTEFGAHTQALEMGDGEIFDQKKSFHDLLINSSLDWTLFYNGGIFDYFMPNLRFFSKITTFGDLDIPIYTHDIEDIGYLAAMAVTDDRTLNKCVQLDYNALTQNEMLAQLKQNWPDTQFEYEHFSTEYIIEQKESSGDEITAKKGAETDKERWGINYVIYVIDKLAAFTDQTLRASEIYPDYVCKRPEDALKDEKFIFEDK</sequence>
<dbReference type="OrthoDB" id="5540862at2"/>
<dbReference type="GO" id="GO:0016491">
    <property type="term" value="F:oxidoreductase activity"/>
    <property type="evidence" value="ECO:0007669"/>
    <property type="project" value="UniProtKB-KW"/>
</dbReference>
<evidence type="ECO:0000256" key="1">
    <source>
        <dbReference type="ARBA" id="ARBA00022857"/>
    </source>
</evidence>
<gene>
    <name evidence="4" type="ORF">EKG38_04110</name>
</gene>
<dbReference type="EMBL" id="RXNU01000002">
    <property type="protein sequence ID" value="RTR39947.1"/>
    <property type="molecule type" value="Genomic_DNA"/>
</dbReference>
<evidence type="ECO:0000259" key="3">
    <source>
        <dbReference type="Pfam" id="PF05368"/>
    </source>
</evidence>
<comment type="caution">
    <text evidence="4">The sequence shown here is derived from an EMBL/GenBank/DDBJ whole genome shotgun (WGS) entry which is preliminary data.</text>
</comment>
<protein>
    <submittedName>
        <fullName evidence="4">Aromatic alcohol reductase</fullName>
    </submittedName>
</protein>
<accession>A0A3S0KWB5</accession>
<organism evidence="4 5">
    <name type="scientific">Shewanella canadensis</name>
    <dbReference type="NCBI Taxonomy" id="271096"/>
    <lineage>
        <taxon>Bacteria</taxon>
        <taxon>Pseudomonadati</taxon>
        <taxon>Pseudomonadota</taxon>
        <taxon>Gammaproteobacteria</taxon>
        <taxon>Alteromonadales</taxon>
        <taxon>Shewanellaceae</taxon>
        <taxon>Shewanella</taxon>
    </lineage>
</organism>
<keyword evidence="2" id="KW-0560">Oxidoreductase</keyword>
<dbReference type="SUPFAM" id="SSF51735">
    <property type="entry name" value="NAD(P)-binding Rossmann-fold domains"/>
    <property type="match status" value="1"/>
</dbReference>
<feature type="domain" description="NmrA-like" evidence="3">
    <location>
        <begin position="3"/>
        <end position="237"/>
    </location>
</feature>
<keyword evidence="5" id="KW-1185">Reference proteome</keyword>
<dbReference type="InterPro" id="IPR051609">
    <property type="entry name" value="NmrA/Isoflavone_reductase-like"/>
</dbReference>